<evidence type="ECO:0000313" key="7">
    <source>
        <dbReference type="Proteomes" id="UP001449795"/>
    </source>
</evidence>
<evidence type="ECO:0000313" key="6">
    <source>
        <dbReference type="EMBL" id="XAE42876.1"/>
    </source>
</evidence>
<keyword evidence="7" id="KW-1185">Reference proteome</keyword>
<dbReference type="Proteomes" id="UP001449795">
    <property type="component" value="Chromosome"/>
</dbReference>
<dbReference type="EMBL" id="CP152276">
    <property type="protein sequence ID" value="XAE42876.1"/>
    <property type="molecule type" value="Genomic_DNA"/>
</dbReference>
<dbReference type="Gene3D" id="3.40.630.10">
    <property type="entry name" value="Zn peptidases"/>
    <property type="match status" value="1"/>
</dbReference>
<sequence length="392" mass="41699">MPFPADTPPPAAGEPSAAATRQLYSLPPDAAGHVHTVTVFRYGTPGARPKAHLQAGLHADEFPGMLALYFLRRLLDEAAARGRLRGEILILPQANPIGLTQWRQGFLLGRAETASGGNFNRGYPDLAALASRILAGRLDGDAAANVARIRAAMAEALAAMRPATALDGLRHRLLTLAHDADLVLDLHADNQAQRHMYVGTPLWPQMRDIAAEIDARAVLLADISGGNPFDEACSLPWQDLARRFPDAAIPPACAAATLELGSNDDVDLGMAQDQAAALYRILERRGLIDRPDAPDPLPRLSCDATPLAAMQQVKAPIAGLVAYRARLGDQVRTGDVVATVIDPLGQSIDVLAATDGLFFARHSQTCAWPGKIIGKIAGKIPLADRTGHLLTD</sequence>
<evidence type="ECO:0000256" key="2">
    <source>
        <dbReference type="ARBA" id="ARBA00022723"/>
    </source>
</evidence>
<dbReference type="PANTHER" id="PTHR37326:SF1">
    <property type="entry name" value="BLL3975 PROTEIN"/>
    <property type="match status" value="1"/>
</dbReference>
<gene>
    <name evidence="6" type="ORF">AAC691_22055</name>
</gene>
<name>A0ABZ3D512_9PROT</name>
<dbReference type="CDD" id="cd06250">
    <property type="entry name" value="M14_PaAOTO_like"/>
    <property type="match status" value="1"/>
</dbReference>
<protein>
    <submittedName>
        <fullName evidence="6">Succinylglutamate desuccinylase/aspartoacylase family protein</fullName>
    </submittedName>
</protein>
<dbReference type="InterPro" id="IPR053138">
    <property type="entry name" value="N-alpha-Ac-DABA_deacetylase"/>
</dbReference>
<dbReference type="SUPFAM" id="SSF53187">
    <property type="entry name" value="Zn-dependent exopeptidases"/>
    <property type="match status" value="1"/>
</dbReference>
<feature type="domain" description="Succinylglutamate desuccinylase/Aspartoacylase catalytic" evidence="5">
    <location>
        <begin position="49"/>
        <end position="224"/>
    </location>
</feature>
<keyword evidence="2" id="KW-0479">Metal-binding</keyword>
<dbReference type="Pfam" id="PF24827">
    <property type="entry name" value="AstE_AspA_cat"/>
    <property type="match status" value="1"/>
</dbReference>
<proteinExistence type="predicted"/>
<reference evidence="6 7" key="1">
    <citation type="submission" date="2024-04" db="EMBL/GenBank/DDBJ databases">
        <title>Complete genome sequence of Nguyenibacter vanlangesis HBCM-1154, a strain capable of nitrogen fixation, IAA production, and phosphorus solubilization isolated from sugarcane soil.</title>
        <authorList>
            <person name="MY HANH P."/>
        </authorList>
    </citation>
    <scope>NUCLEOTIDE SEQUENCE [LARGE SCALE GENOMIC DNA]</scope>
    <source>
        <strain evidence="6 7">HBCM 1154</strain>
    </source>
</reference>
<evidence type="ECO:0000256" key="1">
    <source>
        <dbReference type="ARBA" id="ARBA00001947"/>
    </source>
</evidence>
<evidence type="ECO:0000256" key="3">
    <source>
        <dbReference type="ARBA" id="ARBA00022801"/>
    </source>
</evidence>
<dbReference type="PANTHER" id="PTHR37326">
    <property type="entry name" value="BLL3975 PROTEIN"/>
    <property type="match status" value="1"/>
</dbReference>
<keyword evidence="3" id="KW-0378">Hydrolase</keyword>
<evidence type="ECO:0000256" key="4">
    <source>
        <dbReference type="ARBA" id="ARBA00022833"/>
    </source>
</evidence>
<accession>A0ABZ3D512</accession>
<dbReference type="RefSeq" id="WP_342628496.1">
    <property type="nucleotide sequence ID" value="NZ_CP152276.1"/>
</dbReference>
<comment type="cofactor">
    <cofactor evidence="1">
        <name>Zn(2+)</name>
        <dbReference type="ChEBI" id="CHEBI:29105"/>
    </cofactor>
</comment>
<keyword evidence="4" id="KW-0862">Zinc</keyword>
<evidence type="ECO:0000259" key="5">
    <source>
        <dbReference type="Pfam" id="PF24827"/>
    </source>
</evidence>
<dbReference type="InterPro" id="IPR055438">
    <property type="entry name" value="AstE_AspA_cat"/>
</dbReference>
<organism evidence="6 7">
    <name type="scientific">Nguyenibacter vanlangensis</name>
    <dbReference type="NCBI Taxonomy" id="1216886"/>
    <lineage>
        <taxon>Bacteria</taxon>
        <taxon>Pseudomonadati</taxon>
        <taxon>Pseudomonadota</taxon>
        <taxon>Alphaproteobacteria</taxon>
        <taxon>Acetobacterales</taxon>
        <taxon>Acetobacteraceae</taxon>
        <taxon>Nguyenibacter</taxon>
    </lineage>
</organism>